<feature type="region of interest" description="Disordered" evidence="1">
    <location>
        <begin position="273"/>
        <end position="320"/>
    </location>
</feature>
<reference evidence="2" key="1">
    <citation type="submission" date="2023-03" db="EMBL/GenBank/DDBJ databases">
        <title>Massive genome expansion in bonnet fungi (Mycena s.s.) driven by repeated elements and novel gene families across ecological guilds.</title>
        <authorList>
            <consortium name="Lawrence Berkeley National Laboratory"/>
            <person name="Harder C.B."/>
            <person name="Miyauchi S."/>
            <person name="Viragh M."/>
            <person name="Kuo A."/>
            <person name="Thoen E."/>
            <person name="Andreopoulos B."/>
            <person name="Lu D."/>
            <person name="Skrede I."/>
            <person name="Drula E."/>
            <person name="Henrissat B."/>
            <person name="Morin E."/>
            <person name="Kohler A."/>
            <person name="Barry K."/>
            <person name="LaButti K."/>
            <person name="Morin E."/>
            <person name="Salamov A."/>
            <person name="Lipzen A."/>
            <person name="Mereny Z."/>
            <person name="Hegedus B."/>
            <person name="Baldrian P."/>
            <person name="Stursova M."/>
            <person name="Weitz H."/>
            <person name="Taylor A."/>
            <person name="Grigoriev I.V."/>
            <person name="Nagy L.G."/>
            <person name="Martin F."/>
            <person name="Kauserud H."/>
        </authorList>
    </citation>
    <scope>NUCLEOTIDE SEQUENCE</scope>
    <source>
        <strain evidence="2">9284</strain>
    </source>
</reference>
<gene>
    <name evidence="2" type="ORF">FB45DRAFT_1029261</name>
</gene>
<evidence type="ECO:0000313" key="3">
    <source>
        <dbReference type="Proteomes" id="UP001221142"/>
    </source>
</evidence>
<dbReference type="AlphaFoldDB" id="A0AAD7BP94"/>
<proteinExistence type="predicted"/>
<accession>A0AAD7BP94</accession>
<keyword evidence="3" id="KW-1185">Reference proteome</keyword>
<name>A0AAD7BP94_9AGAR</name>
<dbReference type="EMBL" id="JARKIF010000011">
    <property type="protein sequence ID" value="KAJ7626879.1"/>
    <property type="molecule type" value="Genomic_DNA"/>
</dbReference>
<dbReference type="Proteomes" id="UP001221142">
    <property type="component" value="Unassembled WGS sequence"/>
</dbReference>
<comment type="caution">
    <text evidence="2">The sequence shown here is derived from an EMBL/GenBank/DDBJ whole genome shotgun (WGS) entry which is preliminary data.</text>
</comment>
<sequence length="484" mass="50628">MSLPVSFIAGSRGLSFEEVRFLDYQASYREKRRPPLPCPPYPTDPTVRTSEGLPPLFVPGPLPAAAPNPFLSHSVASIRSKYGSQPSHQLVAVLAHALDDAERTLNFLLQPCTPSPRPPTLPNSYPSISVSARPTPQLFSSTPIGGEGFSTTSPTCFASKASSFFLPTSMLATEANSNSNSNPFGVASSSISSAHTEISSSCNPGPFRPSSSTGPFGSAITGRTTLDPSTAPTTLPSKTASFSLPIFGARPFASPLLQLRSKTNSNPFNIAATSVSSRPSPNPLGVRGSHALPSEASSLGVSSTNTTPVPATPVPRSSIRPHVEPRSVLHERVESGYPPHPHPIPTLAAVSTTDDTTSGTTPFQRLLRGTGTPFANQNTFCLATASNAPVAGQDRQALATDRSAFSLPRPAPGDAGRELFAFGYGGEGGIAPSAPVAKSKSVKKARSYGGKWRGSRAFQKQVRPRVGSGASRRLSVSTMVSAHC</sequence>
<evidence type="ECO:0000313" key="2">
    <source>
        <dbReference type="EMBL" id="KAJ7626879.1"/>
    </source>
</evidence>
<organism evidence="2 3">
    <name type="scientific">Roridomyces roridus</name>
    <dbReference type="NCBI Taxonomy" id="1738132"/>
    <lineage>
        <taxon>Eukaryota</taxon>
        <taxon>Fungi</taxon>
        <taxon>Dikarya</taxon>
        <taxon>Basidiomycota</taxon>
        <taxon>Agaricomycotina</taxon>
        <taxon>Agaricomycetes</taxon>
        <taxon>Agaricomycetidae</taxon>
        <taxon>Agaricales</taxon>
        <taxon>Marasmiineae</taxon>
        <taxon>Mycenaceae</taxon>
        <taxon>Roridomyces</taxon>
    </lineage>
</organism>
<feature type="compositionally biased region" description="Low complexity" evidence="1">
    <location>
        <begin position="301"/>
        <end position="318"/>
    </location>
</feature>
<feature type="compositionally biased region" description="Polar residues" evidence="1">
    <location>
        <begin position="209"/>
        <end position="234"/>
    </location>
</feature>
<feature type="region of interest" description="Disordered" evidence="1">
    <location>
        <begin position="197"/>
        <end position="234"/>
    </location>
</feature>
<evidence type="ECO:0000256" key="1">
    <source>
        <dbReference type="SAM" id="MobiDB-lite"/>
    </source>
</evidence>
<protein>
    <submittedName>
        <fullName evidence="2">Uncharacterized protein</fullName>
    </submittedName>
</protein>